<evidence type="ECO:0000313" key="1">
    <source>
        <dbReference type="EMBL" id="KAF2211641.1"/>
    </source>
</evidence>
<sequence length="280" mass="31103">MSQADRKEFSEGLLLLRTGSSEAASRLGCLVDGHANELDNIGQEWVCLCLCLRITLGDLVDGHSHELDNIGQEWFCLCLCLRITLGDLVDGHSHELDNIGQEWFCLCLRITLGDLVDGHANELDNIGQEWVCLCLRITLGSLVDGHSHELDNIGQERLCLCLSLGVTLGHVLVHDLSHELLKSSEDGIGICLALHRDLVVSRSSPAEVETLPSGTNVWQGEREEVDRVRLCLTLFRDVWRKVEFRPFLGTPWNAGHDLSVVRRASSLVESEEAPVAKIVW</sequence>
<protein>
    <submittedName>
        <fullName evidence="1">Uncharacterized protein</fullName>
    </submittedName>
</protein>
<keyword evidence="2" id="KW-1185">Reference proteome</keyword>
<organism evidence="1 2">
    <name type="scientific">Cercospora zeae-maydis SCOH1-5</name>
    <dbReference type="NCBI Taxonomy" id="717836"/>
    <lineage>
        <taxon>Eukaryota</taxon>
        <taxon>Fungi</taxon>
        <taxon>Dikarya</taxon>
        <taxon>Ascomycota</taxon>
        <taxon>Pezizomycotina</taxon>
        <taxon>Dothideomycetes</taxon>
        <taxon>Dothideomycetidae</taxon>
        <taxon>Mycosphaerellales</taxon>
        <taxon>Mycosphaerellaceae</taxon>
        <taxon>Cercospora</taxon>
    </lineage>
</organism>
<reference evidence="1" key="1">
    <citation type="journal article" date="2020" name="Stud. Mycol.">
        <title>101 Dothideomycetes genomes: a test case for predicting lifestyles and emergence of pathogens.</title>
        <authorList>
            <person name="Haridas S."/>
            <person name="Albert R."/>
            <person name="Binder M."/>
            <person name="Bloem J."/>
            <person name="Labutti K."/>
            <person name="Salamov A."/>
            <person name="Andreopoulos B."/>
            <person name="Baker S."/>
            <person name="Barry K."/>
            <person name="Bills G."/>
            <person name="Bluhm B."/>
            <person name="Cannon C."/>
            <person name="Castanera R."/>
            <person name="Culley D."/>
            <person name="Daum C."/>
            <person name="Ezra D."/>
            <person name="Gonzalez J."/>
            <person name="Henrissat B."/>
            <person name="Kuo A."/>
            <person name="Liang C."/>
            <person name="Lipzen A."/>
            <person name="Lutzoni F."/>
            <person name="Magnuson J."/>
            <person name="Mondo S."/>
            <person name="Nolan M."/>
            <person name="Ohm R."/>
            <person name="Pangilinan J."/>
            <person name="Park H.-J."/>
            <person name="Ramirez L."/>
            <person name="Alfaro M."/>
            <person name="Sun H."/>
            <person name="Tritt A."/>
            <person name="Yoshinaga Y."/>
            <person name="Zwiers L.-H."/>
            <person name="Turgeon B."/>
            <person name="Goodwin S."/>
            <person name="Spatafora J."/>
            <person name="Crous P."/>
            <person name="Grigoriev I."/>
        </authorList>
    </citation>
    <scope>NUCLEOTIDE SEQUENCE</scope>
    <source>
        <strain evidence="1">SCOH1-5</strain>
    </source>
</reference>
<name>A0A6A6FE31_9PEZI</name>
<dbReference type="AlphaFoldDB" id="A0A6A6FE31"/>
<dbReference type="EMBL" id="ML992675">
    <property type="protein sequence ID" value="KAF2211641.1"/>
    <property type="molecule type" value="Genomic_DNA"/>
</dbReference>
<dbReference type="Proteomes" id="UP000799539">
    <property type="component" value="Unassembled WGS sequence"/>
</dbReference>
<proteinExistence type="predicted"/>
<gene>
    <name evidence="1" type="ORF">CERZMDRAFT_85075</name>
</gene>
<evidence type="ECO:0000313" key="2">
    <source>
        <dbReference type="Proteomes" id="UP000799539"/>
    </source>
</evidence>
<accession>A0A6A6FE31</accession>